<dbReference type="PANTHER" id="PTHR33420">
    <property type="entry name" value="FIMBRIAL SUBUNIT ELFA-RELATED"/>
    <property type="match status" value="1"/>
</dbReference>
<keyword evidence="1" id="KW-0732">Signal</keyword>
<feature type="domain" description="Fimbrial-type adhesion" evidence="2">
    <location>
        <begin position="30"/>
        <end position="173"/>
    </location>
</feature>
<evidence type="ECO:0000259" key="2">
    <source>
        <dbReference type="Pfam" id="PF00419"/>
    </source>
</evidence>
<dbReference type="RefSeq" id="WP_193003914.1">
    <property type="nucleotide sequence ID" value="NZ_CP040449.1"/>
</dbReference>
<dbReference type="InterPro" id="IPR036937">
    <property type="entry name" value="Adhesion_dom_fimbrial_sf"/>
</dbReference>
<protein>
    <submittedName>
        <fullName evidence="3">Type 1 fimbrial protein</fullName>
    </submittedName>
</protein>
<dbReference type="Proteomes" id="UP000594034">
    <property type="component" value="Chromosome"/>
</dbReference>
<name>A0A5J6WYN7_9GAMM</name>
<organism evidence="3 4">
    <name type="scientific">Aeromonas simiae</name>
    <dbReference type="NCBI Taxonomy" id="218936"/>
    <lineage>
        <taxon>Bacteria</taxon>
        <taxon>Pseudomonadati</taxon>
        <taxon>Pseudomonadota</taxon>
        <taxon>Gammaproteobacteria</taxon>
        <taxon>Aeromonadales</taxon>
        <taxon>Aeromonadaceae</taxon>
        <taxon>Aeromonas</taxon>
    </lineage>
</organism>
<feature type="signal peptide" evidence="1">
    <location>
        <begin position="1"/>
        <end position="20"/>
    </location>
</feature>
<evidence type="ECO:0000313" key="3">
    <source>
        <dbReference type="EMBL" id="QFI54445.1"/>
    </source>
</evidence>
<dbReference type="InterPro" id="IPR050263">
    <property type="entry name" value="Bact_Fimbrial_Adh_Pro"/>
</dbReference>
<dbReference type="SUPFAM" id="SSF49401">
    <property type="entry name" value="Bacterial adhesins"/>
    <property type="match status" value="1"/>
</dbReference>
<dbReference type="KEGG" id="asim:FE240_06895"/>
<dbReference type="GO" id="GO:0043709">
    <property type="term" value="P:cell adhesion involved in single-species biofilm formation"/>
    <property type="evidence" value="ECO:0007669"/>
    <property type="project" value="TreeGrafter"/>
</dbReference>
<dbReference type="PANTHER" id="PTHR33420:SF26">
    <property type="entry name" value="FIMBRIAL SUBUNIT"/>
    <property type="match status" value="1"/>
</dbReference>
<keyword evidence="4" id="KW-1185">Reference proteome</keyword>
<dbReference type="Pfam" id="PF00419">
    <property type="entry name" value="Fimbrial"/>
    <property type="match status" value="1"/>
</dbReference>
<dbReference type="Gene3D" id="2.60.40.1090">
    <property type="entry name" value="Fimbrial-type adhesion domain"/>
    <property type="match status" value="1"/>
</dbReference>
<evidence type="ECO:0000313" key="4">
    <source>
        <dbReference type="Proteomes" id="UP000594034"/>
    </source>
</evidence>
<dbReference type="AlphaFoldDB" id="A0A5J6WYN7"/>
<gene>
    <name evidence="3" type="ORF">FE240_06895</name>
</gene>
<dbReference type="GO" id="GO:0009289">
    <property type="term" value="C:pilus"/>
    <property type="evidence" value="ECO:0007669"/>
    <property type="project" value="InterPro"/>
</dbReference>
<proteinExistence type="predicted"/>
<accession>A0A5J6WYN7</accession>
<evidence type="ECO:0000256" key="1">
    <source>
        <dbReference type="SAM" id="SignalP"/>
    </source>
</evidence>
<dbReference type="InterPro" id="IPR000259">
    <property type="entry name" value="Adhesion_dom_fimbrial"/>
</dbReference>
<dbReference type="EMBL" id="CP040449">
    <property type="protein sequence ID" value="QFI54445.1"/>
    <property type="molecule type" value="Genomic_DNA"/>
</dbReference>
<dbReference type="InterPro" id="IPR008966">
    <property type="entry name" value="Adhesion_dom_sf"/>
</dbReference>
<sequence>MKKIASVALLVMSVTTGVHAAADQGSGRVTFTGSIINAACSISPESSDQEVNLGQIAMHELEDAGTSTPRNFEIALENCSIDRGSEVSVTFGGAAAVGSDNKLLGITGTAAGAGVAITDGSGQRLTLGQASAGRELIDGNNTLNFSAYLEGLGDNDKLKSGDFYAVTDFTLAYE</sequence>
<feature type="chain" id="PRO_5023913121" evidence="1">
    <location>
        <begin position="21"/>
        <end position="174"/>
    </location>
</feature>
<reference evidence="3 4" key="1">
    <citation type="submission" date="2019-05" db="EMBL/GenBank/DDBJ databases">
        <title>OXA-830, a novel chromosomally encoded expanded-spectrum class D beta-lactamase in Aeromonas simiae.</title>
        <authorList>
            <person name="Zhou W."/>
            <person name="Chen Q."/>
        </authorList>
    </citation>
    <scope>NUCLEOTIDE SEQUENCE [LARGE SCALE GENOMIC DNA]</scope>
    <source>
        <strain evidence="3 4">A6</strain>
    </source>
</reference>